<reference evidence="2" key="1">
    <citation type="submission" date="2020-05" db="EMBL/GenBank/DDBJ databases">
        <authorList>
            <person name="Chiriac C."/>
            <person name="Salcher M."/>
            <person name="Ghai R."/>
            <person name="Kavagutti S V."/>
        </authorList>
    </citation>
    <scope>NUCLEOTIDE SEQUENCE</scope>
</reference>
<evidence type="ECO:0000313" key="3">
    <source>
        <dbReference type="EMBL" id="CAB5219350.1"/>
    </source>
</evidence>
<dbReference type="EMBL" id="LR798273">
    <property type="protein sequence ID" value="CAB5219350.1"/>
    <property type="molecule type" value="Genomic_DNA"/>
</dbReference>
<evidence type="ECO:0000256" key="1">
    <source>
        <dbReference type="SAM" id="MobiDB-lite"/>
    </source>
</evidence>
<proteinExistence type="predicted"/>
<protein>
    <submittedName>
        <fullName evidence="2">Uncharacterized protein</fullName>
    </submittedName>
</protein>
<organism evidence="2">
    <name type="scientific">uncultured Caudovirales phage</name>
    <dbReference type="NCBI Taxonomy" id="2100421"/>
    <lineage>
        <taxon>Viruses</taxon>
        <taxon>Duplodnaviria</taxon>
        <taxon>Heunggongvirae</taxon>
        <taxon>Uroviricota</taxon>
        <taxon>Caudoviricetes</taxon>
        <taxon>Peduoviridae</taxon>
        <taxon>Maltschvirus</taxon>
        <taxon>Maltschvirus maltsch</taxon>
    </lineage>
</organism>
<name>A0A6J5T817_9CAUD</name>
<evidence type="ECO:0000313" key="2">
    <source>
        <dbReference type="EMBL" id="CAB4240986.1"/>
    </source>
</evidence>
<gene>
    <name evidence="3" type="ORF">UFOVP228_59</name>
    <name evidence="2" type="ORF">UFOVP47_43</name>
</gene>
<dbReference type="EMBL" id="LR797820">
    <property type="protein sequence ID" value="CAB4240986.1"/>
    <property type="molecule type" value="Genomic_DNA"/>
</dbReference>
<accession>A0A6J5T817</accession>
<feature type="region of interest" description="Disordered" evidence="1">
    <location>
        <begin position="65"/>
        <end position="89"/>
    </location>
</feature>
<sequence>MSGKQETQKFMGAGQMLDRLAAQVGSKDEARAILIKRGHMTPTGTWTPEGAKRNAMTAAERAKDRAAKATGLPVSHFKYDPKTNRATKR</sequence>